<protein>
    <recommendedName>
        <fullName evidence="4">Transmembrane protein</fullName>
    </recommendedName>
</protein>
<comment type="caution">
    <text evidence="2">The sequence shown here is derived from an EMBL/GenBank/DDBJ whole genome shotgun (WGS) entry which is preliminary data.</text>
</comment>
<keyword evidence="1" id="KW-0812">Transmembrane</keyword>
<evidence type="ECO:0000313" key="3">
    <source>
        <dbReference type="Proteomes" id="UP001146067"/>
    </source>
</evidence>
<dbReference type="RefSeq" id="WP_270108843.1">
    <property type="nucleotide sequence ID" value="NZ_JAPZVP010000003.1"/>
</dbReference>
<keyword evidence="1" id="KW-0472">Membrane</keyword>
<gene>
    <name evidence="2" type="ORF">O1R50_05250</name>
</gene>
<evidence type="ECO:0000313" key="2">
    <source>
        <dbReference type="EMBL" id="MDA1359017.1"/>
    </source>
</evidence>
<keyword evidence="1" id="KW-1133">Transmembrane helix</keyword>
<dbReference type="AlphaFoldDB" id="A0A9X3P682"/>
<feature type="transmembrane region" description="Helical" evidence="1">
    <location>
        <begin position="14"/>
        <end position="32"/>
    </location>
</feature>
<organism evidence="2 3">
    <name type="scientific">Glycomyces luteolus</name>
    <dbReference type="NCBI Taxonomy" id="2670330"/>
    <lineage>
        <taxon>Bacteria</taxon>
        <taxon>Bacillati</taxon>
        <taxon>Actinomycetota</taxon>
        <taxon>Actinomycetes</taxon>
        <taxon>Glycomycetales</taxon>
        <taxon>Glycomycetaceae</taxon>
        <taxon>Glycomyces</taxon>
    </lineage>
</organism>
<feature type="transmembrane region" description="Helical" evidence="1">
    <location>
        <begin position="145"/>
        <end position="165"/>
    </location>
</feature>
<dbReference type="EMBL" id="JAPZVP010000003">
    <property type="protein sequence ID" value="MDA1359017.1"/>
    <property type="molecule type" value="Genomic_DNA"/>
</dbReference>
<proteinExistence type="predicted"/>
<name>A0A9X3P682_9ACTN</name>
<reference evidence="2" key="1">
    <citation type="submission" date="2022-12" db="EMBL/GenBank/DDBJ databases">
        <title>Gycomyces niveus sp.nov.,a novel actinomycete isolated from soil in Shouguan.</title>
        <authorList>
            <person name="Yang X."/>
        </authorList>
    </citation>
    <scope>NUCLEOTIDE SEQUENCE</scope>
    <source>
        <strain evidence="2">NEAU-A15</strain>
    </source>
</reference>
<dbReference type="Proteomes" id="UP001146067">
    <property type="component" value="Unassembled WGS sequence"/>
</dbReference>
<evidence type="ECO:0008006" key="4">
    <source>
        <dbReference type="Google" id="ProtNLM"/>
    </source>
</evidence>
<accession>A0A9X3P682</accession>
<sequence>MATDLSGSSIDAEMIWGFVIVMVLHLPLYLMVHRDIRGDAQPARPVVGRPTSPLLRFLEEFPNHAVVQQGSTHRSLTVIVYDTETDEEREVMVPPKVLYGTRFNDPHSPKLPPESMRTFREHLRREARIAARRRPPKSNRTSMRLFLFWSYPVVLFLLLLCVSSTEP</sequence>
<keyword evidence="3" id="KW-1185">Reference proteome</keyword>
<evidence type="ECO:0000256" key="1">
    <source>
        <dbReference type="SAM" id="Phobius"/>
    </source>
</evidence>